<keyword evidence="7" id="KW-1185">Reference proteome</keyword>
<dbReference type="InterPro" id="IPR012890">
    <property type="entry name" value="GCFC2-like"/>
</dbReference>
<dbReference type="Proteomes" id="UP000324091">
    <property type="component" value="Chromosome 2"/>
</dbReference>
<feature type="region of interest" description="Disordered" evidence="4">
    <location>
        <begin position="1"/>
        <end position="94"/>
    </location>
</feature>
<feature type="compositionally biased region" description="Acidic residues" evidence="4">
    <location>
        <begin position="24"/>
        <end position="39"/>
    </location>
</feature>
<evidence type="ECO:0000256" key="4">
    <source>
        <dbReference type="SAM" id="MobiDB-lite"/>
    </source>
</evidence>
<evidence type="ECO:0000256" key="2">
    <source>
        <dbReference type="ARBA" id="ARBA00010801"/>
    </source>
</evidence>
<dbReference type="EMBL" id="RHFK02000012">
    <property type="protein sequence ID" value="TWW67318.1"/>
    <property type="molecule type" value="Genomic_DNA"/>
</dbReference>
<feature type="region of interest" description="Disordered" evidence="4">
    <location>
        <begin position="135"/>
        <end position="181"/>
    </location>
</feature>
<dbReference type="AlphaFoldDB" id="A0A5C6NKR6"/>
<dbReference type="Pfam" id="PF07842">
    <property type="entry name" value="GCFC"/>
    <property type="match status" value="2"/>
</dbReference>
<dbReference type="InterPro" id="IPR022783">
    <property type="entry name" value="GCFC_dom"/>
</dbReference>
<feature type="compositionally biased region" description="Basic and acidic residues" evidence="4">
    <location>
        <begin position="79"/>
        <end position="93"/>
    </location>
</feature>
<name>A0A5C6NKR6_9TELE</name>
<comment type="similarity">
    <text evidence="2">Belongs to the GCF family.</text>
</comment>
<accession>A0A5C6NKR6</accession>
<keyword evidence="6" id="KW-0238">DNA-binding</keyword>
<dbReference type="GO" id="GO:0003677">
    <property type="term" value="F:DNA binding"/>
    <property type="evidence" value="ECO:0007669"/>
    <property type="project" value="UniProtKB-KW"/>
</dbReference>
<gene>
    <name evidence="6" type="ORF">D4764_02G0003590</name>
</gene>
<evidence type="ECO:0000256" key="3">
    <source>
        <dbReference type="ARBA" id="ARBA00023242"/>
    </source>
</evidence>
<evidence type="ECO:0000256" key="1">
    <source>
        <dbReference type="ARBA" id="ARBA00004123"/>
    </source>
</evidence>
<evidence type="ECO:0000313" key="7">
    <source>
        <dbReference type="Proteomes" id="UP000324091"/>
    </source>
</evidence>
<evidence type="ECO:0000259" key="5">
    <source>
        <dbReference type="Pfam" id="PF07842"/>
    </source>
</evidence>
<comment type="subcellular location">
    <subcellularLocation>
        <location evidence="1">Nucleus</location>
    </subcellularLocation>
</comment>
<feature type="compositionally biased region" description="Polar residues" evidence="4">
    <location>
        <begin position="1"/>
        <end position="10"/>
    </location>
</feature>
<evidence type="ECO:0000313" key="6">
    <source>
        <dbReference type="EMBL" id="TWW67318.1"/>
    </source>
</evidence>
<feature type="domain" description="GCF C-terminal" evidence="5">
    <location>
        <begin position="477"/>
        <end position="610"/>
    </location>
</feature>
<proteinExistence type="inferred from homology"/>
<comment type="caution">
    <text evidence="6">The sequence shown here is derived from an EMBL/GenBank/DDBJ whole genome shotgun (WGS) entry which is preliminary data.</text>
</comment>
<feature type="compositionally biased region" description="Basic and acidic residues" evidence="4">
    <location>
        <begin position="58"/>
        <end position="69"/>
    </location>
</feature>
<dbReference type="GO" id="GO:0005634">
    <property type="term" value="C:nucleus"/>
    <property type="evidence" value="ECO:0007669"/>
    <property type="project" value="UniProtKB-SubCell"/>
</dbReference>
<dbReference type="GO" id="GO:0000398">
    <property type="term" value="P:mRNA splicing, via spliceosome"/>
    <property type="evidence" value="ECO:0007669"/>
    <property type="project" value="InterPro"/>
</dbReference>
<dbReference type="PANTHER" id="PTHR12214">
    <property type="entry name" value="GC-RICH SEQUENCE DNA-BINDING FACTOR"/>
    <property type="match status" value="1"/>
</dbReference>
<feature type="domain" description="GCF C-terminal" evidence="5">
    <location>
        <begin position="398"/>
        <end position="451"/>
    </location>
</feature>
<feature type="region of interest" description="Disordered" evidence="4">
    <location>
        <begin position="195"/>
        <end position="226"/>
    </location>
</feature>
<feature type="compositionally biased region" description="Polar residues" evidence="4">
    <location>
        <begin position="45"/>
        <end position="57"/>
    </location>
</feature>
<feature type="compositionally biased region" description="Low complexity" evidence="4">
    <location>
        <begin position="151"/>
        <end position="172"/>
    </location>
</feature>
<sequence length="718" mass="82536">MLESTIMFNKTTRRNFRQRKETSSEEEDKQENNVDEEEKSEPAQLKTQSRGISCSANRQEKPPKLHNSAENDGEAFIGAEERERREKVKDGTETKTNIVLSFSGDKEDCNVSQSTFLRKGFSDSQSSAHTLLYSHHEDKSSDNDDDGGSESDGVSSLSSGSDSSRSSVIVSSAQDIQEAPRQHCAMRAQMDFIPLGREGHNSGGSISNDYIRGSDEDRIGDDDEQDDHERRIAFAPRLKNIRQRILAKLGMARLSADYQERAAIFRTYCHDKITAPSHITNMDEIPLTFDIPLTHKVEKKGPARWRYAQRVTRPVHRGSRLPRKRTERWMTEGKHSFTKTMRQREIETGVECNKVVRVLEDTEVSEEEDEQLQKMKDDILLRSQAVFSSVQDEFYDVKKILSHFEEWRGSYTDSYHSAYISFCLPKLLSPIIRHQLLVWNPLKDDSEAFEKLPWFTAVETFCHGYGHEELEHSDRQTLSDVVEKTVLPKITAYVELAWDPESSHQSVCLFGLCHKLKEDFSIFDRKQSKPVKAFVEAVISRLRSTVDEDVFIPLYPKKVLDDPSSPQCHFRDQQFWKAIKLFVNIGKWDLLLPESALKELMLDKLLNRYLMITLCSQTLHGNAVQACRKVVDSLPLSWLKGETECLPQLQNFRNHLVQKIHTIFKQHSLEDPNTRSAVVELLQILSTIRCNDSIMAIAQKYQCEDVIYSHQLLNQETV</sequence>
<reference evidence="6 7" key="1">
    <citation type="submission" date="2019-04" db="EMBL/GenBank/DDBJ databases">
        <title>Chromosome genome assembly for Takifugu flavidus.</title>
        <authorList>
            <person name="Xiao S."/>
        </authorList>
    </citation>
    <scope>NUCLEOTIDE SEQUENCE [LARGE SCALE GENOMIC DNA]</scope>
    <source>
        <strain evidence="6">HTHZ2018</strain>
        <tissue evidence="6">Muscle</tissue>
    </source>
</reference>
<protein>
    <submittedName>
        <fullName evidence="6">DNA-binding factor 2 GC-rich sequence</fullName>
    </submittedName>
</protein>
<organism evidence="6 7">
    <name type="scientific">Takifugu flavidus</name>
    <name type="common">sansaifugu</name>
    <dbReference type="NCBI Taxonomy" id="433684"/>
    <lineage>
        <taxon>Eukaryota</taxon>
        <taxon>Metazoa</taxon>
        <taxon>Chordata</taxon>
        <taxon>Craniata</taxon>
        <taxon>Vertebrata</taxon>
        <taxon>Euteleostomi</taxon>
        <taxon>Actinopterygii</taxon>
        <taxon>Neopterygii</taxon>
        <taxon>Teleostei</taxon>
        <taxon>Neoteleostei</taxon>
        <taxon>Acanthomorphata</taxon>
        <taxon>Eupercaria</taxon>
        <taxon>Tetraodontiformes</taxon>
        <taxon>Tetradontoidea</taxon>
        <taxon>Tetraodontidae</taxon>
        <taxon>Takifugu</taxon>
    </lineage>
</organism>
<dbReference type="PANTHER" id="PTHR12214:SF4">
    <property type="entry name" value="INTRON LARGE COMPLEX COMPONENT GCFC2"/>
    <property type="match status" value="1"/>
</dbReference>
<keyword evidence="3" id="KW-0539">Nucleus</keyword>